<feature type="domain" description="HNH nuclease" evidence="2">
    <location>
        <begin position="284"/>
        <end position="336"/>
    </location>
</feature>
<evidence type="ECO:0000259" key="2">
    <source>
        <dbReference type="SMART" id="SM00507"/>
    </source>
</evidence>
<dbReference type="SMART" id="SM00507">
    <property type="entry name" value="HNHc"/>
    <property type="match status" value="1"/>
</dbReference>
<evidence type="ECO:0000313" key="3">
    <source>
        <dbReference type="EMBL" id="BAC18531.1"/>
    </source>
</evidence>
<organism evidence="3 4">
    <name type="scientific">Corynebacterium efficiens (strain DSM 44549 / YS-314 / AJ 12310 / JCM 11189 / NBRC 100395)</name>
    <dbReference type="NCBI Taxonomy" id="196164"/>
    <lineage>
        <taxon>Bacteria</taxon>
        <taxon>Bacillati</taxon>
        <taxon>Actinomycetota</taxon>
        <taxon>Actinomycetes</taxon>
        <taxon>Mycobacteriales</taxon>
        <taxon>Corynebacteriaceae</taxon>
        <taxon>Corynebacterium</taxon>
    </lineage>
</organism>
<evidence type="ECO:0000256" key="1">
    <source>
        <dbReference type="SAM" id="MobiDB-lite"/>
    </source>
</evidence>
<proteinExistence type="predicted"/>
<dbReference type="STRING" id="196164.gene:10742142"/>
<dbReference type="InterPro" id="IPR003615">
    <property type="entry name" value="HNH_nuc"/>
</dbReference>
<dbReference type="AlphaFoldDB" id="Q8FT50"/>
<dbReference type="EMBL" id="BA000035">
    <property type="protein sequence ID" value="BAC18531.1"/>
    <property type="molecule type" value="Genomic_DNA"/>
</dbReference>
<dbReference type="Proteomes" id="UP000001409">
    <property type="component" value="Chromosome"/>
</dbReference>
<protein>
    <recommendedName>
        <fullName evidence="2">HNH nuclease domain-containing protein</fullName>
    </recommendedName>
</protein>
<feature type="region of interest" description="Disordered" evidence="1">
    <location>
        <begin position="394"/>
        <end position="419"/>
    </location>
</feature>
<name>Q8FT50_COREF</name>
<reference evidence="3 4" key="1">
    <citation type="journal article" date="2003" name="Genome Res.">
        <title>Comparative complete genome sequence analysis of the amino acid replacements responsible for the thermostability of Corynebacterium efficiens.</title>
        <authorList>
            <person name="Nishio Y."/>
            <person name="Nakamura Y."/>
            <person name="Kawarabayasi Y."/>
            <person name="Usuda Y."/>
            <person name="Kimura E."/>
            <person name="Sugimoto S."/>
            <person name="Matsui K."/>
            <person name="Yamagishi A."/>
            <person name="Kikuchi H."/>
            <person name="Ikeo K."/>
            <person name="Gojobori T."/>
        </authorList>
    </citation>
    <scope>NUCLEOTIDE SEQUENCE [LARGE SCALE GENOMIC DNA]</scope>
    <source>
        <strain evidence="4">DSM 44549 / YS-314 / AJ 12310 / JCM 11189 / NBRC 100395</strain>
    </source>
</reference>
<keyword evidence="4" id="KW-1185">Reference proteome</keyword>
<feature type="compositionally biased region" description="Low complexity" evidence="1">
    <location>
        <begin position="395"/>
        <end position="410"/>
    </location>
</feature>
<sequence>MVTAGGTTMTTVTTDTTPYYYTVNNPTDPMAVHMTTIRQTDYLAWEQILPDEDADFEHTVATLSISTGLTRNRVTQIILALYQLRDLPGLHALQHDLFHLDTQRLIAICNALFGLNPDHLATVDDHLTDYLTPTTPNQVLPSARAISNKIAAIRDMLDDPRATNTTPGTKEVHISPNPDGTTDLQATLDPVDATLIDDAIRNHANATGKTAAEALVDLILGKATVTVDLHLYTASDLADAPVWAGGIGWLDSCTGEKWTARATRTHDMDKARDKHLNGHDPCHALKAAVKGRDGTCRFPGCTAKAINCDCDHRVNHEDGGGTCVHNLCSLCRHHHNDKTNGRITYFMDPITGIVIWLLADGTWAVTVPEGPLTPTGARWAQTVSQYRTKHRQRWAAAAKAEATEETTQTTGGQDDEPPF</sequence>
<feature type="region of interest" description="Disordered" evidence="1">
    <location>
        <begin position="159"/>
        <end position="180"/>
    </location>
</feature>
<dbReference type="KEGG" id="cef:CE1721"/>
<dbReference type="CDD" id="cd00085">
    <property type="entry name" value="HNHc"/>
    <property type="match status" value="1"/>
</dbReference>
<dbReference type="OrthoDB" id="4413566at2"/>
<evidence type="ECO:0000313" key="4">
    <source>
        <dbReference type="Proteomes" id="UP000001409"/>
    </source>
</evidence>
<dbReference type="eggNOG" id="COG1403">
    <property type="taxonomic scope" value="Bacteria"/>
</dbReference>
<accession>C8NP30</accession>
<dbReference type="HOGENOM" id="CLU_035975_0_0_11"/>
<dbReference type="RefSeq" id="WP_006767721.1">
    <property type="nucleotide sequence ID" value="NC_004369.1"/>
</dbReference>
<accession>Q8FT50</accession>